<dbReference type="EMBL" id="NCKU01003146">
    <property type="protein sequence ID" value="RWS08083.1"/>
    <property type="molecule type" value="Genomic_DNA"/>
</dbReference>
<dbReference type="Proteomes" id="UP000285301">
    <property type="component" value="Unassembled WGS sequence"/>
</dbReference>
<dbReference type="InterPro" id="IPR001878">
    <property type="entry name" value="Znf_CCHC"/>
</dbReference>
<dbReference type="InterPro" id="IPR036875">
    <property type="entry name" value="Znf_CCHC_sf"/>
</dbReference>
<reference evidence="3 5" key="1">
    <citation type="journal article" date="2018" name="Gigascience">
        <title>Genomes of trombidid mites reveal novel predicted allergens and laterally-transferred genes associated with secondary metabolism.</title>
        <authorList>
            <person name="Dong X."/>
            <person name="Chaisiri K."/>
            <person name="Xia D."/>
            <person name="Armstrong S.D."/>
            <person name="Fang Y."/>
            <person name="Donnelly M.J."/>
            <person name="Kadowaki T."/>
            <person name="McGarry J.W."/>
            <person name="Darby A.C."/>
            <person name="Makepeace B.L."/>
        </authorList>
    </citation>
    <scope>NUCLEOTIDE SEQUENCE [LARGE SCALE GENOMIC DNA]</scope>
    <source>
        <strain evidence="3">UoL-WK</strain>
    </source>
</reference>
<dbReference type="GO" id="GO:0003676">
    <property type="term" value="F:nucleic acid binding"/>
    <property type="evidence" value="ECO:0007669"/>
    <property type="project" value="InterPro"/>
</dbReference>
<dbReference type="AlphaFoldDB" id="A0A3S3RYH4"/>
<dbReference type="OrthoDB" id="196607at2759"/>
<accession>A0A3S3RYH4</accession>
<keyword evidence="5" id="KW-1185">Reference proteome</keyword>
<evidence type="ECO:0000313" key="3">
    <source>
        <dbReference type="EMBL" id="RWS07896.1"/>
    </source>
</evidence>
<evidence type="ECO:0000259" key="2">
    <source>
        <dbReference type="PROSITE" id="PS50158"/>
    </source>
</evidence>
<dbReference type="SMART" id="SM00343">
    <property type="entry name" value="ZnF_C2HC"/>
    <property type="match status" value="2"/>
</dbReference>
<evidence type="ECO:0000313" key="4">
    <source>
        <dbReference type="EMBL" id="RWS08083.1"/>
    </source>
</evidence>
<dbReference type="SUPFAM" id="SSF57756">
    <property type="entry name" value="Retrovirus zinc finger-like domains"/>
    <property type="match status" value="1"/>
</dbReference>
<keyword evidence="1" id="KW-0479">Metal-binding</keyword>
<dbReference type="EMBL" id="NCKU01003247">
    <property type="protein sequence ID" value="RWS07896.1"/>
    <property type="molecule type" value="Genomic_DNA"/>
</dbReference>
<dbReference type="PROSITE" id="PS50158">
    <property type="entry name" value="ZF_CCHC"/>
    <property type="match status" value="1"/>
</dbReference>
<evidence type="ECO:0000256" key="1">
    <source>
        <dbReference type="PROSITE-ProRule" id="PRU00047"/>
    </source>
</evidence>
<name>A0A3S3RYH4_9ACAR</name>
<protein>
    <recommendedName>
        <fullName evidence="2">CCHC-type domain-containing protein</fullName>
    </recommendedName>
</protein>
<reference evidence="3" key="2">
    <citation type="submission" date="2018-11" db="EMBL/GenBank/DDBJ databases">
        <title>Trombidioid mite genomics.</title>
        <authorList>
            <person name="Dong X."/>
        </authorList>
    </citation>
    <scope>NUCLEOTIDE SEQUENCE</scope>
    <source>
        <strain evidence="3">UoL-WK</strain>
    </source>
</reference>
<keyword evidence="1" id="KW-0862">Zinc</keyword>
<evidence type="ECO:0000313" key="5">
    <source>
        <dbReference type="Proteomes" id="UP000285301"/>
    </source>
</evidence>
<organism evidence="3 5">
    <name type="scientific">Dinothrombium tinctorium</name>
    <dbReference type="NCBI Taxonomy" id="1965070"/>
    <lineage>
        <taxon>Eukaryota</taxon>
        <taxon>Metazoa</taxon>
        <taxon>Ecdysozoa</taxon>
        <taxon>Arthropoda</taxon>
        <taxon>Chelicerata</taxon>
        <taxon>Arachnida</taxon>
        <taxon>Acari</taxon>
        <taxon>Acariformes</taxon>
        <taxon>Trombidiformes</taxon>
        <taxon>Prostigmata</taxon>
        <taxon>Anystina</taxon>
        <taxon>Parasitengona</taxon>
        <taxon>Trombidioidea</taxon>
        <taxon>Trombidiidae</taxon>
        <taxon>Dinothrombium</taxon>
    </lineage>
</organism>
<dbReference type="GO" id="GO:0008270">
    <property type="term" value="F:zinc ion binding"/>
    <property type="evidence" value="ECO:0007669"/>
    <property type="project" value="UniProtKB-KW"/>
</dbReference>
<proteinExistence type="predicted"/>
<gene>
    <name evidence="4" type="ORF">B4U79_18182</name>
    <name evidence="3" type="ORF">B4U79_18195</name>
</gene>
<sequence>MDACILCLHSGHLFENCPNCHYCGLYGHYKRQCPERPKPRSVAIFERSQTTWFAKKPIEVKLPKGWGTSQALIIANPFLTKNEIGKKNINIYMIQEI</sequence>
<feature type="domain" description="CCHC-type" evidence="2">
    <location>
        <begin position="20"/>
        <end position="35"/>
    </location>
</feature>
<keyword evidence="1" id="KW-0863">Zinc-finger</keyword>
<comment type="caution">
    <text evidence="3">The sequence shown here is derived from an EMBL/GenBank/DDBJ whole genome shotgun (WGS) entry which is preliminary data.</text>
</comment>
<dbReference type="Gene3D" id="4.10.60.10">
    <property type="entry name" value="Zinc finger, CCHC-type"/>
    <property type="match status" value="1"/>
</dbReference>